<dbReference type="RefSeq" id="WP_162656077.1">
    <property type="nucleotide sequence ID" value="NZ_LR593887.1"/>
</dbReference>
<evidence type="ECO:0000256" key="1">
    <source>
        <dbReference type="SAM" id="Phobius"/>
    </source>
</evidence>
<feature type="chain" id="PRO_5036172675" evidence="2">
    <location>
        <begin position="23"/>
        <end position="346"/>
    </location>
</feature>
<protein>
    <submittedName>
        <fullName evidence="3">Uncharacterized protein</fullName>
    </submittedName>
</protein>
<sequence>MLRKPQFFAAVLWITVFSSAHAAPLTFESVIQAHQAARESIISCSCRYTWEAVESSPLADSVPKTTGVFEKSPTGIRIDYSHSNSTFTLLRKNNIQQRLQKKYQSASPKTFEAGAEIDTDQVESPSTRSPWSWGLLTFPIKSPDGFVTLEHLISKSLNKTISQRSGQIVIEADLKDEYEPTPAHITIFISPEHFLATKVIMKLSSSDRSFTGIYEIKSFSNQDNVYFPTEYLYSFGDSDNPPPTAKGTVTSLILNKPISNQRFQINYPGSTPVRDKISGTQYIVSSDGMRISPEEKLLPPMTPEKPTLFPETKPQSLTTIRVIVIVAVVLIFIALIYMRVRNAKLA</sequence>
<dbReference type="EMBL" id="LR593887">
    <property type="protein sequence ID" value="VTR97250.1"/>
    <property type="molecule type" value="Genomic_DNA"/>
</dbReference>
<keyword evidence="2" id="KW-0732">Signal</keyword>
<gene>
    <name evidence="3" type="ORF">GMBLW1_30440</name>
</gene>
<evidence type="ECO:0000313" key="4">
    <source>
        <dbReference type="Proteomes" id="UP000464378"/>
    </source>
</evidence>
<dbReference type="Proteomes" id="UP000464378">
    <property type="component" value="Chromosome"/>
</dbReference>
<keyword evidence="1" id="KW-0812">Transmembrane</keyword>
<keyword evidence="4" id="KW-1185">Reference proteome</keyword>
<feature type="signal peptide" evidence="2">
    <location>
        <begin position="1"/>
        <end position="22"/>
    </location>
</feature>
<keyword evidence="1" id="KW-0472">Membrane</keyword>
<feature type="transmembrane region" description="Helical" evidence="1">
    <location>
        <begin position="320"/>
        <end position="340"/>
    </location>
</feature>
<dbReference type="InParanoid" id="A0A6C2YHF2"/>
<accession>A0A6C2YHF2</accession>
<name>A0A6C2YHF2_9BACT</name>
<reference evidence="3" key="1">
    <citation type="submission" date="2019-04" db="EMBL/GenBank/DDBJ databases">
        <authorList>
            <consortium name="Science for Life Laboratories"/>
        </authorList>
    </citation>
    <scope>NUCLEOTIDE SEQUENCE</scope>
    <source>
        <strain evidence="3">MBLW1</strain>
    </source>
</reference>
<evidence type="ECO:0000313" key="3">
    <source>
        <dbReference type="EMBL" id="VIP00916.1"/>
    </source>
</evidence>
<evidence type="ECO:0000256" key="2">
    <source>
        <dbReference type="SAM" id="SignalP"/>
    </source>
</evidence>
<organism evidence="3">
    <name type="scientific">Tuwongella immobilis</name>
    <dbReference type="NCBI Taxonomy" id="692036"/>
    <lineage>
        <taxon>Bacteria</taxon>
        <taxon>Pseudomonadati</taxon>
        <taxon>Planctomycetota</taxon>
        <taxon>Planctomycetia</taxon>
        <taxon>Gemmatales</taxon>
        <taxon>Gemmataceae</taxon>
        <taxon>Tuwongella</taxon>
    </lineage>
</organism>
<keyword evidence="1" id="KW-1133">Transmembrane helix</keyword>
<dbReference type="KEGG" id="tim:GMBLW1_30440"/>
<proteinExistence type="predicted"/>
<dbReference type="AlphaFoldDB" id="A0A6C2YHF2"/>
<dbReference type="EMBL" id="LR586016">
    <property type="protein sequence ID" value="VIP00916.1"/>
    <property type="molecule type" value="Genomic_DNA"/>
</dbReference>